<dbReference type="Proteomes" id="UP001230328">
    <property type="component" value="Unassembled WGS sequence"/>
</dbReference>
<protein>
    <submittedName>
        <fullName evidence="2">Acyl-CoA thioesterase FadM</fullName>
    </submittedName>
</protein>
<dbReference type="Gene3D" id="3.10.129.10">
    <property type="entry name" value="Hotdog Thioesterase"/>
    <property type="match status" value="1"/>
</dbReference>
<comment type="caution">
    <text evidence="2">The sequence shown here is derived from an EMBL/GenBank/DDBJ whole genome shotgun (WGS) entry which is preliminary data.</text>
</comment>
<dbReference type="EMBL" id="JAUSZI010000002">
    <property type="protein sequence ID" value="MDQ1022942.1"/>
    <property type="molecule type" value="Genomic_DNA"/>
</dbReference>
<proteinExistence type="predicted"/>
<dbReference type="InterPro" id="IPR029069">
    <property type="entry name" value="HotDog_dom_sf"/>
</dbReference>
<name>A0ABU0SI64_9ACTN</name>
<dbReference type="InterPro" id="IPR006683">
    <property type="entry name" value="Thioestr_dom"/>
</dbReference>
<gene>
    <name evidence="2" type="ORF">QF035_000524</name>
</gene>
<dbReference type="Pfam" id="PF03061">
    <property type="entry name" value="4HBT"/>
    <property type="match status" value="1"/>
</dbReference>
<reference evidence="2 3" key="1">
    <citation type="submission" date="2023-07" db="EMBL/GenBank/DDBJ databases">
        <title>Comparative genomics of wheat-associated soil bacteria to identify genetic determinants of phenazine resistance.</title>
        <authorList>
            <person name="Mouncey N."/>
        </authorList>
    </citation>
    <scope>NUCLEOTIDE SEQUENCE [LARGE SCALE GENOMIC DNA]</scope>
    <source>
        <strain evidence="2 3">V2I4</strain>
    </source>
</reference>
<sequence length="86" mass="9025">MGWACAAAGTPGMTISLQMRYHRPVPLRTPLRVHAQVTGAENRKISVAGSIATEEDPSTLLVAAGGIFVSPDPARARALFPSLRGT</sequence>
<accession>A0ABU0SI64</accession>
<evidence type="ECO:0000259" key="1">
    <source>
        <dbReference type="Pfam" id="PF03061"/>
    </source>
</evidence>
<dbReference type="SUPFAM" id="SSF54637">
    <property type="entry name" value="Thioesterase/thiol ester dehydrase-isomerase"/>
    <property type="match status" value="1"/>
</dbReference>
<organism evidence="2 3">
    <name type="scientific">Streptomyces umbrinus</name>
    <dbReference type="NCBI Taxonomy" id="67370"/>
    <lineage>
        <taxon>Bacteria</taxon>
        <taxon>Bacillati</taxon>
        <taxon>Actinomycetota</taxon>
        <taxon>Actinomycetes</taxon>
        <taxon>Kitasatosporales</taxon>
        <taxon>Streptomycetaceae</taxon>
        <taxon>Streptomyces</taxon>
        <taxon>Streptomyces phaeochromogenes group</taxon>
    </lineage>
</organism>
<evidence type="ECO:0000313" key="3">
    <source>
        <dbReference type="Proteomes" id="UP001230328"/>
    </source>
</evidence>
<feature type="domain" description="Thioesterase" evidence="1">
    <location>
        <begin position="8"/>
        <end position="56"/>
    </location>
</feature>
<evidence type="ECO:0000313" key="2">
    <source>
        <dbReference type="EMBL" id="MDQ1022942.1"/>
    </source>
</evidence>
<keyword evidence="3" id="KW-1185">Reference proteome</keyword>